<dbReference type="Proteomes" id="UP000774000">
    <property type="component" value="Unassembled WGS sequence"/>
</dbReference>
<dbReference type="Pfam" id="PF02743">
    <property type="entry name" value="dCache_1"/>
    <property type="match status" value="1"/>
</dbReference>
<evidence type="ECO:0000256" key="3">
    <source>
        <dbReference type="ARBA" id="ARBA00022500"/>
    </source>
</evidence>
<keyword evidence="7 9" id="KW-0807">Transducer</keyword>
<dbReference type="Pfam" id="PF00672">
    <property type="entry name" value="HAMP"/>
    <property type="match status" value="1"/>
</dbReference>
<dbReference type="EMBL" id="JAFBDQ010000011">
    <property type="protein sequence ID" value="MBM7557342.1"/>
    <property type="molecule type" value="Genomic_DNA"/>
</dbReference>
<feature type="transmembrane region" description="Helical" evidence="10">
    <location>
        <begin position="265"/>
        <end position="285"/>
    </location>
</feature>
<evidence type="ECO:0000256" key="1">
    <source>
        <dbReference type="ARBA" id="ARBA00004651"/>
    </source>
</evidence>
<evidence type="ECO:0000256" key="4">
    <source>
        <dbReference type="ARBA" id="ARBA00022692"/>
    </source>
</evidence>
<keyword evidence="2" id="KW-1003">Cell membrane</keyword>
<dbReference type="SUPFAM" id="SSF58104">
    <property type="entry name" value="Methyl-accepting chemotaxis protein (MCP) signaling domain"/>
    <property type="match status" value="1"/>
</dbReference>
<proteinExistence type="inferred from homology"/>
<keyword evidence="6 10" id="KW-0472">Membrane</keyword>
<dbReference type="Gene3D" id="1.10.287.950">
    <property type="entry name" value="Methyl-accepting chemotaxis protein"/>
    <property type="match status" value="1"/>
</dbReference>
<organism evidence="13 14">
    <name type="scientific">Halanaerobacter jeridensis</name>
    <dbReference type="NCBI Taxonomy" id="706427"/>
    <lineage>
        <taxon>Bacteria</taxon>
        <taxon>Bacillati</taxon>
        <taxon>Bacillota</taxon>
        <taxon>Clostridia</taxon>
        <taxon>Halanaerobiales</taxon>
        <taxon>Halobacteroidaceae</taxon>
        <taxon>Halanaerobacter</taxon>
    </lineage>
</organism>
<evidence type="ECO:0000256" key="5">
    <source>
        <dbReference type="ARBA" id="ARBA00022989"/>
    </source>
</evidence>
<comment type="similarity">
    <text evidence="8">Belongs to the methyl-accepting chemotaxis (MCP) protein family.</text>
</comment>
<dbReference type="GO" id="GO:0006935">
    <property type="term" value="P:chemotaxis"/>
    <property type="evidence" value="ECO:0007669"/>
    <property type="project" value="UniProtKB-KW"/>
</dbReference>
<evidence type="ECO:0000259" key="12">
    <source>
        <dbReference type="PROSITE" id="PS50885"/>
    </source>
</evidence>
<dbReference type="AlphaFoldDB" id="A0A938XX96"/>
<reference evidence="13" key="1">
    <citation type="submission" date="2021-01" db="EMBL/GenBank/DDBJ databases">
        <title>Genomic Encyclopedia of Type Strains, Phase IV (KMG-IV): sequencing the most valuable type-strain genomes for metagenomic binning, comparative biology and taxonomic classification.</title>
        <authorList>
            <person name="Goeker M."/>
        </authorList>
    </citation>
    <scope>NUCLEOTIDE SEQUENCE</scope>
    <source>
        <strain evidence="13">DSM 23230</strain>
    </source>
</reference>
<evidence type="ECO:0000256" key="6">
    <source>
        <dbReference type="ARBA" id="ARBA00023136"/>
    </source>
</evidence>
<evidence type="ECO:0000259" key="11">
    <source>
        <dbReference type="PROSITE" id="PS50111"/>
    </source>
</evidence>
<evidence type="ECO:0000256" key="10">
    <source>
        <dbReference type="SAM" id="Phobius"/>
    </source>
</evidence>
<evidence type="ECO:0000256" key="8">
    <source>
        <dbReference type="ARBA" id="ARBA00029447"/>
    </source>
</evidence>
<keyword evidence="5 10" id="KW-1133">Transmembrane helix</keyword>
<dbReference type="PANTHER" id="PTHR32089:SF112">
    <property type="entry name" value="LYSOZYME-LIKE PROTEIN-RELATED"/>
    <property type="match status" value="1"/>
</dbReference>
<dbReference type="PROSITE" id="PS50111">
    <property type="entry name" value="CHEMOTAXIS_TRANSDUC_2"/>
    <property type="match status" value="1"/>
</dbReference>
<dbReference type="RefSeq" id="WP_204702097.1">
    <property type="nucleotide sequence ID" value="NZ_JAFBDQ010000011.1"/>
</dbReference>
<dbReference type="InterPro" id="IPR004089">
    <property type="entry name" value="MCPsignal_dom"/>
</dbReference>
<dbReference type="InterPro" id="IPR033479">
    <property type="entry name" value="dCache_1"/>
</dbReference>
<dbReference type="InterPro" id="IPR003660">
    <property type="entry name" value="HAMP_dom"/>
</dbReference>
<gene>
    <name evidence="13" type="ORF">JOC47_002208</name>
</gene>
<dbReference type="Pfam" id="PF00015">
    <property type="entry name" value="MCPsignal"/>
    <property type="match status" value="1"/>
</dbReference>
<feature type="transmembrane region" description="Helical" evidence="10">
    <location>
        <begin position="12"/>
        <end position="35"/>
    </location>
</feature>
<evidence type="ECO:0000313" key="13">
    <source>
        <dbReference type="EMBL" id="MBM7557342.1"/>
    </source>
</evidence>
<evidence type="ECO:0000256" key="2">
    <source>
        <dbReference type="ARBA" id="ARBA00022475"/>
    </source>
</evidence>
<keyword evidence="3" id="KW-0145">Chemotaxis</keyword>
<dbReference type="PROSITE" id="PS50885">
    <property type="entry name" value="HAMP"/>
    <property type="match status" value="1"/>
</dbReference>
<dbReference type="SMART" id="SM00283">
    <property type="entry name" value="MA"/>
    <property type="match status" value="1"/>
</dbReference>
<keyword evidence="4 10" id="KW-0812">Transmembrane</keyword>
<comment type="subcellular location">
    <subcellularLocation>
        <location evidence="1">Cell membrane</location>
        <topology evidence="1">Multi-pass membrane protein</topology>
    </subcellularLocation>
</comment>
<comment type="caution">
    <text evidence="13">The sequence shown here is derived from an EMBL/GenBank/DDBJ whole genome shotgun (WGS) entry which is preliminary data.</text>
</comment>
<dbReference type="CDD" id="cd11386">
    <property type="entry name" value="MCP_signal"/>
    <property type="match status" value="1"/>
</dbReference>
<sequence length="603" mass="67951">MDLNIMKTNMKLWKKLSLVIGISIVIPVLIASYFFTTNSLDNTRGNIYKKNENIAQNVKARIETTLNGVETILKTIRNIDTVKSVNPNAIAWQDGMFKNIISNYQSIDEIFITNQKYKLIYSTLENKGRLENKYFNNSGKKYNKFNNQITILTYPIRQEEKVVGYVGAKVNLAFIKSIFKNVNQNGENYLISTQGDILLHLNEEKIDIKYPIFTKVNNKQEQTKEIEIDGTTELVNYKKINNTRWGVAVHLPTKVAYKNIRKTQIFSIIIIISVIILAVVISLLLSNYISERILKVVDFAKELAKGNLNTDSITQESDDEIGELESSLNKMKQDLKNIVSDLYAQIEELSHHSQDLSVVSQESGHIVENTRKNLESLYSGIEEVSSNNEEVTALAQETNSKTQVGEANINRTISKMEEINKSVIRSQSKINNLNDISGEISNILEIINSIAKQTNLLALNASIEAAKAREAGQGFAVVAQEIRSLAEDTTGATEKIEDLVEETYKQSKNSLEAIDEVKSKTEIGRKEAKETGEIFVEISNSIEETSVNIQHSSEVSQDLVYESEEIKETSKKVDQISEKMESSASDLAIMAEKLEKTINNFDF</sequence>
<accession>A0A938XX96</accession>
<evidence type="ECO:0000256" key="7">
    <source>
        <dbReference type="ARBA" id="ARBA00023224"/>
    </source>
</evidence>
<evidence type="ECO:0000256" key="9">
    <source>
        <dbReference type="PROSITE-ProRule" id="PRU00284"/>
    </source>
</evidence>
<feature type="domain" description="Methyl-accepting transducer" evidence="11">
    <location>
        <begin position="338"/>
        <end position="577"/>
    </location>
</feature>
<dbReference type="CDD" id="cd06225">
    <property type="entry name" value="HAMP"/>
    <property type="match status" value="1"/>
</dbReference>
<dbReference type="SMART" id="SM00304">
    <property type="entry name" value="HAMP"/>
    <property type="match status" value="1"/>
</dbReference>
<dbReference type="PANTHER" id="PTHR32089">
    <property type="entry name" value="METHYL-ACCEPTING CHEMOTAXIS PROTEIN MCPB"/>
    <property type="match status" value="1"/>
</dbReference>
<protein>
    <submittedName>
        <fullName evidence="13">Methyl-accepting chemotaxis protein</fullName>
    </submittedName>
</protein>
<evidence type="ECO:0000313" key="14">
    <source>
        <dbReference type="Proteomes" id="UP000774000"/>
    </source>
</evidence>
<dbReference type="Gene3D" id="3.30.450.20">
    <property type="entry name" value="PAS domain"/>
    <property type="match status" value="1"/>
</dbReference>
<dbReference type="GO" id="GO:0007165">
    <property type="term" value="P:signal transduction"/>
    <property type="evidence" value="ECO:0007669"/>
    <property type="project" value="UniProtKB-KW"/>
</dbReference>
<name>A0A938XX96_9FIRM</name>
<keyword evidence="14" id="KW-1185">Reference proteome</keyword>
<dbReference type="GO" id="GO:0005886">
    <property type="term" value="C:plasma membrane"/>
    <property type="evidence" value="ECO:0007669"/>
    <property type="project" value="UniProtKB-SubCell"/>
</dbReference>
<feature type="domain" description="HAMP" evidence="12">
    <location>
        <begin position="287"/>
        <end position="340"/>
    </location>
</feature>